<protein>
    <submittedName>
        <fullName evidence="2">Uncharacterized protein</fullName>
    </submittedName>
</protein>
<dbReference type="Proteomes" id="UP001498476">
    <property type="component" value="Unassembled WGS sequence"/>
</dbReference>
<keyword evidence="1" id="KW-0853">WD repeat</keyword>
<feature type="repeat" description="WD" evidence="1">
    <location>
        <begin position="34"/>
        <end position="67"/>
    </location>
</feature>
<dbReference type="EMBL" id="JAZAVJ010000079">
    <property type="protein sequence ID" value="KAK7415654.1"/>
    <property type="molecule type" value="Genomic_DNA"/>
</dbReference>
<feature type="repeat" description="WD" evidence="1">
    <location>
        <begin position="113"/>
        <end position="146"/>
    </location>
</feature>
<sequence>MTFSPDGKMLATAAADNKVIVWAIAKDVVTPKLLMEHSDWVRAIQFNREGNMLATGEDDGTVRVFKIPEGLCDGHPISPSQHASGPDAVATDSEVEERAQQPGPIVWEPAGSCKEHTDWIRDVAFSPDSTRLALCGHDENVIIWSLGGDGNLQPFLDKKKCAARVYSVAWTSNGSKVVSCSMGGSLTVWNPEVEGEAAKCWTDEHGDAGIYRTMHVDPQFPDFLLTEIGALKCAFDGEPKGGSAEVNGFPSGWLPLRTMWYQNKVLWFKGWAPKDEGEEEFSLPDTLVCLGTPLCYRVFGNKVIVGCATGQVLVFEFKDDEVPVCSGDEAAEDRDVDTIPSGVHESLAKEVCESMRTGKEDRYPSRVWK</sequence>
<dbReference type="InterPro" id="IPR001680">
    <property type="entry name" value="WD40_rpt"/>
</dbReference>
<dbReference type="PROSITE" id="PS50294">
    <property type="entry name" value="WD_REPEATS_REGION"/>
    <property type="match status" value="3"/>
</dbReference>
<name>A0ABR1H3Z7_9HYPO</name>
<dbReference type="Gene3D" id="2.130.10.10">
    <property type="entry name" value="YVTN repeat-like/Quinoprotein amine dehydrogenase"/>
    <property type="match status" value="2"/>
</dbReference>
<evidence type="ECO:0000313" key="3">
    <source>
        <dbReference type="Proteomes" id="UP001498476"/>
    </source>
</evidence>
<dbReference type="PANTHER" id="PTHR19879">
    <property type="entry name" value="TRANSCRIPTION INITIATION FACTOR TFIID"/>
    <property type="match status" value="1"/>
</dbReference>
<organism evidence="2 3">
    <name type="scientific">Neonectria punicea</name>
    <dbReference type="NCBI Taxonomy" id="979145"/>
    <lineage>
        <taxon>Eukaryota</taxon>
        <taxon>Fungi</taxon>
        <taxon>Dikarya</taxon>
        <taxon>Ascomycota</taxon>
        <taxon>Pezizomycotina</taxon>
        <taxon>Sordariomycetes</taxon>
        <taxon>Hypocreomycetidae</taxon>
        <taxon>Hypocreales</taxon>
        <taxon>Nectriaceae</taxon>
        <taxon>Neonectria</taxon>
    </lineage>
</organism>
<dbReference type="PROSITE" id="PS50082">
    <property type="entry name" value="WD_REPEATS_2"/>
    <property type="match status" value="3"/>
</dbReference>
<dbReference type="InterPro" id="IPR036322">
    <property type="entry name" value="WD40_repeat_dom_sf"/>
</dbReference>
<gene>
    <name evidence="2" type="ORF">QQX98_005686</name>
</gene>
<dbReference type="InterPro" id="IPR015943">
    <property type="entry name" value="WD40/YVTN_repeat-like_dom_sf"/>
</dbReference>
<dbReference type="Pfam" id="PF00400">
    <property type="entry name" value="WD40"/>
    <property type="match status" value="4"/>
</dbReference>
<evidence type="ECO:0000313" key="2">
    <source>
        <dbReference type="EMBL" id="KAK7415654.1"/>
    </source>
</evidence>
<feature type="repeat" description="WD" evidence="1">
    <location>
        <begin position="1"/>
        <end position="22"/>
    </location>
</feature>
<comment type="caution">
    <text evidence="2">The sequence shown here is derived from an EMBL/GenBank/DDBJ whole genome shotgun (WGS) entry which is preliminary data.</text>
</comment>
<dbReference type="PANTHER" id="PTHR19879:SF9">
    <property type="entry name" value="TRANSCRIPTION INITIATION FACTOR TFIID SUBUNIT 5"/>
    <property type="match status" value="1"/>
</dbReference>
<proteinExistence type="predicted"/>
<keyword evidence="3" id="KW-1185">Reference proteome</keyword>
<dbReference type="SUPFAM" id="SSF50978">
    <property type="entry name" value="WD40 repeat-like"/>
    <property type="match status" value="1"/>
</dbReference>
<accession>A0ABR1H3Z7</accession>
<reference evidence="2 3" key="1">
    <citation type="journal article" date="2025" name="Microbiol. Resour. Announc.">
        <title>Draft genome sequences for Neonectria magnoliae and Neonectria punicea, canker pathogens of Liriodendron tulipifera and Acer saccharum in West Virginia.</title>
        <authorList>
            <person name="Petronek H.M."/>
            <person name="Kasson M.T."/>
            <person name="Metheny A.M."/>
            <person name="Stauder C.M."/>
            <person name="Lovett B."/>
            <person name="Lynch S.C."/>
            <person name="Garnas J.R."/>
            <person name="Kasson L.R."/>
            <person name="Stajich J.E."/>
        </authorList>
    </citation>
    <scope>NUCLEOTIDE SEQUENCE [LARGE SCALE GENOMIC DNA]</scope>
    <source>
        <strain evidence="2 3">NRRL 64653</strain>
    </source>
</reference>
<evidence type="ECO:0000256" key="1">
    <source>
        <dbReference type="PROSITE-ProRule" id="PRU00221"/>
    </source>
</evidence>
<dbReference type="SMART" id="SM00320">
    <property type="entry name" value="WD40"/>
    <property type="match status" value="3"/>
</dbReference>